<feature type="domain" description="C2H2-type" evidence="7">
    <location>
        <begin position="26"/>
        <end position="53"/>
    </location>
</feature>
<dbReference type="InterPro" id="IPR036236">
    <property type="entry name" value="Znf_C2H2_sf"/>
</dbReference>
<evidence type="ECO:0000256" key="3">
    <source>
        <dbReference type="ARBA" id="ARBA00022771"/>
    </source>
</evidence>
<comment type="caution">
    <text evidence="8">The sequence shown here is derived from an EMBL/GenBank/DDBJ whole genome shotgun (WGS) entry which is preliminary data.</text>
</comment>
<protein>
    <recommendedName>
        <fullName evidence="7">C2H2-type domain-containing protein</fullName>
    </recommendedName>
</protein>
<dbReference type="AlphaFoldDB" id="A0A1Y2A6Y5"/>
<dbReference type="PANTHER" id="PTHR24379:SF121">
    <property type="entry name" value="C2H2-TYPE DOMAIN-CONTAINING PROTEIN"/>
    <property type="match status" value="1"/>
</dbReference>
<feature type="compositionally biased region" description="Polar residues" evidence="6">
    <location>
        <begin position="195"/>
        <end position="206"/>
    </location>
</feature>
<dbReference type="GO" id="GO:0008270">
    <property type="term" value="F:zinc ion binding"/>
    <property type="evidence" value="ECO:0007669"/>
    <property type="project" value="UniProtKB-KW"/>
</dbReference>
<organism evidence="8 9">
    <name type="scientific">Clohesyomyces aquaticus</name>
    <dbReference type="NCBI Taxonomy" id="1231657"/>
    <lineage>
        <taxon>Eukaryota</taxon>
        <taxon>Fungi</taxon>
        <taxon>Dikarya</taxon>
        <taxon>Ascomycota</taxon>
        <taxon>Pezizomycotina</taxon>
        <taxon>Dothideomycetes</taxon>
        <taxon>Pleosporomycetidae</taxon>
        <taxon>Pleosporales</taxon>
        <taxon>Lindgomycetaceae</taxon>
        <taxon>Clohesyomyces</taxon>
    </lineage>
</organism>
<dbReference type="EMBL" id="MCFA01000008">
    <property type="protein sequence ID" value="ORY18263.1"/>
    <property type="molecule type" value="Genomic_DNA"/>
</dbReference>
<keyword evidence="9" id="KW-1185">Reference proteome</keyword>
<evidence type="ECO:0000256" key="6">
    <source>
        <dbReference type="SAM" id="MobiDB-lite"/>
    </source>
</evidence>
<feature type="region of interest" description="Disordered" evidence="6">
    <location>
        <begin position="139"/>
        <end position="263"/>
    </location>
</feature>
<evidence type="ECO:0000256" key="5">
    <source>
        <dbReference type="PROSITE-ProRule" id="PRU00042"/>
    </source>
</evidence>
<evidence type="ECO:0000256" key="2">
    <source>
        <dbReference type="ARBA" id="ARBA00022737"/>
    </source>
</evidence>
<name>A0A1Y2A6Y5_9PLEO</name>
<dbReference type="Pfam" id="PF00096">
    <property type="entry name" value="zf-C2H2"/>
    <property type="match status" value="1"/>
</dbReference>
<sequence length="428" mass="48303">MSQMSPLPQPLEISTITNEHPIEKQYRCEICSKQFSRNAILRDHVRRHKKERPFQCGFGPCDKTFSSKSDLKRHEDGHNGRKFDCIKCGRQFTRRLALTNHVCAPSSIQAISRNENYQSIEQISLMQLLASSELRPIAPRDLGTPATAQLPTGQIPRDASDTAGGKPHCGGILISKPSSKSSRKTIPLFMALPSGPTSSVNCNDAASPSAGDNDEDNQYMSTNDALSGSDDEMQSIISDHNSPFPSASPSPSPSASSSEPEESTHQCSICPAQYWTKPPFARHLIHHLEDLSLRPYRCNSCRISFAFQEERTQHETYHLLELERNQHQQHNNFVDSYPCIWNCGKIFMRRDRYREHLGGGGAKCEISCRIEGQSKMELLVLFKGLLGDEEEEKRREVQRLIDECRVGCEGEGFDVDWFWRMAVEMDVD</sequence>
<dbReference type="SUPFAM" id="SSF57667">
    <property type="entry name" value="beta-beta-alpha zinc fingers"/>
    <property type="match status" value="2"/>
</dbReference>
<evidence type="ECO:0000313" key="8">
    <source>
        <dbReference type="EMBL" id="ORY18263.1"/>
    </source>
</evidence>
<feature type="domain" description="C2H2-type" evidence="7">
    <location>
        <begin position="54"/>
        <end position="83"/>
    </location>
</feature>
<keyword evidence="1" id="KW-0479">Metal-binding</keyword>
<keyword evidence="3 5" id="KW-0863">Zinc-finger</keyword>
<dbReference type="STRING" id="1231657.A0A1Y2A6Y5"/>
<feature type="domain" description="C2H2-type" evidence="7">
    <location>
        <begin position="296"/>
        <end position="323"/>
    </location>
</feature>
<gene>
    <name evidence="8" type="ORF">BCR34DRAFT_583178</name>
</gene>
<evidence type="ECO:0000256" key="4">
    <source>
        <dbReference type="ARBA" id="ARBA00022833"/>
    </source>
</evidence>
<dbReference type="Gene3D" id="3.30.160.60">
    <property type="entry name" value="Classic Zinc Finger"/>
    <property type="match status" value="3"/>
</dbReference>
<dbReference type="OrthoDB" id="3437960at2759"/>
<keyword evidence="2" id="KW-0677">Repeat</keyword>
<accession>A0A1Y2A6Y5</accession>
<reference evidence="8 9" key="1">
    <citation type="submission" date="2016-07" db="EMBL/GenBank/DDBJ databases">
        <title>Pervasive Adenine N6-methylation of Active Genes in Fungi.</title>
        <authorList>
            <consortium name="DOE Joint Genome Institute"/>
            <person name="Mondo S.J."/>
            <person name="Dannebaum R.O."/>
            <person name="Kuo R.C."/>
            <person name="Labutti K."/>
            <person name="Haridas S."/>
            <person name="Kuo A."/>
            <person name="Salamov A."/>
            <person name="Ahrendt S.R."/>
            <person name="Lipzen A."/>
            <person name="Sullivan W."/>
            <person name="Andreopoulos W.B."/>
            <person name="Clum A."/>
            <person name="Lindquist E."/>
            <person name="Daum C."/>
            <person name="Ramamoorthy G.K."/>
            <person name="Gryganskyi A."/>
            <person name="Culley D."/>
            <person name="Magnuson J.K."/>
            <person name="James T.Y."/>
            <person name="O'Malley M.A."/>
            <person name="Stajich J.E."/>
            <person name="Spatafora J.W."/>
            <person name="Visel A."/>
            <person name="Grigoriev I.V."/>
        </authorList>
    </citation>
    <scope>NUCLEOTIDE SEQUENCE [LARGE SCALE GENOMIC DNA]</scope>
    <source>
        <strain evidence="8 9">CBS 115471</strain>
    </source>
</reference>
<dbReference type="SMART" id="SM00355">
    <property type="entry name" value="ZnF_C2H2"/>
    <property type="match status" value="6"/>
</dbReference>
<keyword evidence="4" id="KW-0862">Zinc</keyword>
<dbReference type="InterPro" id="IPR013087">
    <property type="entry name" value="Znf_C2H2_type"/>
</dbReference>
<dbReference type="Pfam" id="PF13894">
    <property type="entry name" value="zf-C2H2_4"/>
    <property type="match status" value="1"/>
</dbReference>
<feature type="domain" description="C2H2-type" evidence="7">
    <location>
        <begin position="83"/>
        <end position="101"/>
    </location>
</feature>
<evidence type="ECO:0000256" key="1">
    <source>
        <dbReference type="ARBA" id="ARBA00022723"/>
    </source>
</evidence>
<dbReference type="Proteomes" id="UP000193144">
    <property type="component" value="Unassembled WGS sequence"/>
</dbReference>
<evidence type="ECO:0000259" key="7">
    <source>
        <dbReference type="PROSITE" id="PS50157"/>
    </source>
</evidence>
<proteinExistence type="predicted"/>
<evidence type="ECO:0000313" key="9">
    <source>
        <dbReference type="Proteomes" id="UP000193144"/>
    </source>
</evidence>
<dbReference type="PROSITE" id="PS50157">
    <property type="entry name" value="ZINC_FINGER_C2H2_2"/>
    <property type="match status" value="4"/>
</dbReference>
<dbReference type="PROSITE" id="PS00028">
    <property type="entry name" value="ZINC_FINGER_C2H2_1"/>
    <property type="match status" value="3"/>
</dbReference>
<dbReference type="PANTHER" id="PTHR24379">
    <property type="entry name" value="KRAB AND ZINC FINGER DOMAIN-CONTAINING"/>
    <property type="match status" value="1"/>
</dbReference>